<feature type="transmembrane region" description="Helical" evidence="1">
    <location>
        <begin position="122"/>
        <end position="144"/>
    </location>
</feature>
<dbReference type="Pfam" id="PF11860">
    <property type="entry name" value="Muramidase"/>
    <property type="match status" value="1"/>
</dbReference>
<feature type="transmembrane region" description="Helical" evidence="1">
    <location>
        <begin position="53"/>
        <end position="71"/>
    </location>
</feature>
<keyword evidence="4" id="KW-1185">Reference proteome</keyword>
<dbReference type="EMBL" id="JBHSJJ010000004">
    <property type="protein sequence ID" value="MFC4871905.1"/>
    <property type="molecule type" value="Genomic_DNA"/>
</dbReference>
<sequence length="570" mass="65655">MKENEETSIEGSPKKEKPFSDWKYLAVHLGAIILLTLVVTIFITSTMSPPNRAFANGFVLLIAVGFMYGTVARYMSPKVRDRNPNANPYHGYFFKGTVLLTTLLVFFGIFGAFFVYVEHHNLFQAVGLATSVIWIAVFLIYFMWSVYHYNINYGLTDQDWERIYEAKDRYKEGLPVKPSELQTPEYNPYRSQTFGLPPGTVRGMIAFTLLMGGMSLLITSFGSHYTGGELALIRQQFEFFETAFLMMIAFYFGDKSLKHLRARWVDPNTRQPGTFQQPGEGPSFRPTAALSQTSEINQDDEFFLREDKEFAEQSMPEKSPSLSERRVMLSASLEQPEETVSTNDEYVQIKDNTTSKVLSDMDIRLALDELEQKENIKISMPVIKAIVTVESAGRGHLQDGRAKILFEGHKFWYWLEKFGKDPKALQKGKEHIIYPKWTREHYKVGAKEYDRLNEAKLIDAKAAVYSASWGLFQILGENLEHYIKGRKYKSHEEFEAKQHESECYHFLDFLEFIKTKKVRGKALIAYVSEDNAGQYDWESFAFGYNGSGYKVNKYDIKLKTAYEKYKAMES</sequence>
<feature type="domain" description="N-acetylmuramidase" evidence="2">
    <location>
        <begin position="380"/>
        <end position="566"/>
    </location>
</feature>
<keyword evidence="1" id="KW-0472">Membrane</keyword>
<dbReference type="Proteomes" id="UP001595818">
    <property type="component" value="Unassembled WGS sequence"/>
</dbReference>
<dbReference type="RefSeq" id="WP_377063812.1">
    <property type="nucleotide sequence ID" value="NZ_JBHSJJ010000004.1"/>
</dbReference>
<feature type="transmembrane region" description="Helical" evidence="1">
    <location>
        <begin position="204"/>
        <end position="225"/>
    </location>
</feature>
<dbReference type="InterPro" id="IPR024408">
    <property type="entry name" value="Muramidase"/>
</dbReference>
<reference evidence="4" key="1">
    <citation type="journal article" date="2019" name="Int. J. Syst. Evol. Microbiol.">
        <title>The Global Catalogue of Microorganisms (GCM) 10K type strain sequencing project: providing services to taxonomists for standard genome sequencing and annotation.</title>
        <authorList>
            <consortium name="The Broad Institute Genomics Platform"/>
            <consortium name="The Broad Institute Genome Sequencing Center for Infectious Disease"/>
            <person name="Wu L."/>
            <person name="Ma J."/>
        </authorList>
    </citation>
    <scope>NUCLEOTIDE SEQUENCE [LARGE SCALE GENOMIC DNA]</scope>
    <source>
        <strain evidence="4">CGMCC 4.7466</strain>
    </source>
</reference>
<proteinExistence type="predicted"/>
<feature type="transmembrane region" description="Helical" evidence="1">
    <location>
        <begin position="92"/>
        <end position="116"/>
    </location>
</feature>
<feature type="transmembrane region" description="Helical" evidence="1">
    <location>
        <begin position="24"/>
        <end position="47"/>
    </location>
</feature>
<protein>
    <submittedName>
        <fullName evidence="3">N-acetylmuramidase domain-containing protein</fullName>
    </submittedName>
</protein>
<feature type="transmembrane region" description="Helical" evidence="1">
    <location>
        <begin position="237"/>
        <end position="253"/>
    </location>
</feature>
<comment type="caution">
    <text evidence="3">The sequence shown here is derived from an EMBL/GenBank/DDBJ whole genome shotgun (WGS) entry which is preliminary data.</text>
</comment>
<accession>A0ABV9SZP4</accession>
<evidence type="ECO:0000313" key="3">
    <source>
        <dbReference type="EMBL" id="MFC4871905.1"/>
    </source>
</evidence>
<name>A0ABV9SZP4_9BACT</name>
<keyword evidence="1" id="KW-1133">Transmembrane helix</keyword>
<gene>
    <name evidence="3" type="ORF">ACFPFU_09420</name>
</gene>
<evidence type="ECO:0000256" key="1">
    <source>
        <dbReference type="SAM" id="Phobius"/>
    </source>
</evidence>
<evidence type="ECO:0000259" key="2">
    <source>
        <dbReference type="Pfam" id="PF11860"/>
    </source>
</evidence>
<evidence type="ECO:0000313" key="4">
    <source>
        <dbReference type="Proteomes" id="UP001595818"/>
    </source>
</evidence>
<organism evidence="3 4">
    <name type="scientific">Negadavirga shengliensis</name>
    <dbReference type="NCBI Taxonomy" id="1389218"/>
    <lineage>
        <taxon>Bacteria</taxon>
        <taxon>Pseudomonadati</taxon>
        <taxon>Bacteroidota</taxon>
        <taxon>Cytophagia</taxon>
        <taxon>Cytophagales</taxon>
        <taxon>Cyclobacteriaceae</taxon>
        <taxon>Negadavirga</taxon>
    </lineage>
</organism>
<keyword evidence="1" id="KW-0812">Transmembrane</keyword>